<dbReference type="InterPro" id="IPR058912">
    <property type="entry name" value="HTH_animal"/>
</dbReference>
<evidence type="ECO:0000313" key="2">
    <source>
        <dbReference type="EMBL" id="CAF1536741.1"/>
    </source>
</evidence>
<comment type="caution">
    <text evidence="2">The sequence shown here is derived from an EMBL/GenBank/DDBJ whole genome shotgun (WGS) entry which is preliminary data.</text>
</comment>
<gene>
    <name evidence="2" type="ORF">ZHD862_LOCUS38936</name>
</gene>
<name>A0A815VUG8_9BILA</name>
<evidence type="ECO:0000313" key="3">
    <source>
        <dbReference type="Proteomes" id="UP000663864"/>
    </source>
</evidence>
<organism evidence="2 3">
    <name type="scientific">Rotaria sordida</name>
    <dbReference type="NCBI Taxonomy" id="392033"/>
    <lineage>
        <taxon>Eukaryota</taxon>
        <taxon>Metazoa</taxon>
        <taxon>Spiralia</taxon>
        <taxon>Gnathifera</taxon>
        <taxon>Rotifera</taxon>
        <taxon>Eurotatoria</taxon>
        <taxon>Bdelloidea</taxon>
        <taxon>Philodinida</taxon>
        <taxon>Philodinidae</taxon>
        <taxon>Rotaria</taxon>
    </lineage>
</organism>
<proteinExistence type="predicted"/>
<protein>
    <recommendedName>
        <fullName evidence="1">Helix-turn-helix domain-containing protein</fullName>
    </recommendedName>
</protein>
<dbReference type="Pfam" id="PF26215">
    <property type="entry name" value="HTH_animal"/>
    <property type="match status" value="1"/>
</dbReference>
<dbReference type="Proteomes" id="UP000663864">
    <property type="component" value="Unassembled WGS sequence"/>
</dbReference>
<sequence length="76" mass="8890">MLKYLVEIDSSVSFLDLHIKNQHENSITSVHHRPSAEPYTVPFKSDHPRHIFKIIIQGTLLRAIRYSLTLNEFNCE</sequence>
<evidence type="ECO:0000259" key="1">
    <source>
        <dbReference type="Pfam" id="PF26215"/>
    </source>
</evidence>
<feature type="domain" description="Helix-turn-helix" evidence="1">
    <location>
        <begin position="40"/>
        <end position="75"/>
    </location>
</feature>
<reference evidence="2" key="1">
    <citation type="submission" date="2021-02" db="EMBL/GenBank/DDBJ databases">
        <authorList>
            <person name="Nowell W R."/>
        </authorList>
    </citation>
    <scope>NUCLEOTIDE SEQUENCE</scope>
</reference>
<dbReference type="EMBL" id="CAJNOT010012101">
    <property type="protein sequence ID" value="CAF1536741.1"/>
    <property type="molecule type" value="Genomic_DNA"/>
</dbReference>
<accession>A0A815VUG8</accession>
<dbReference type="AlphaFoldDB" id="A0A815VUG8"/>